<dbReference type="EnsemblMetazoa" id="SCAU015092-RA">
    <property type="protein sequence ID" value="SCAU015092-PA"/>
    <property type="gene ID" value="SCAU015092"/>
</dbReference>
<dbReference type="InterPro" id="IPR010512">
    <property type="entry name" value="DUF1091"/>
</dbReference>
<dbReference type="VEuPathDB" id="VectorBase:SCAU015092"/>
<gene>
    <name evidence="1" type="primary">106090328</name>
</gene>
<dbReference type="AlphaFoldDB" id="A0A1I8Q9H7"/>
<protein>
    <submittedName>
        <fullName evidence="1">Uncharacterized protein</fullName>
    </submittedName>
</protein>
<proteinExistence type="predicted"/>
<evidence type="ECO:0000313" key="1">
    <source>
        <dbReference type="EnsemblMetazoa" id="SCAU015092-PA"/>
    </source>
</evidence>
<keyword evidence="2" id="KW-1185">Reference proteome</keyword>
<evidence type="ECO:0000313" key="2">
    <source>
        <dbReference type="Proteomes" id="UP000095300"/>
    </source>
</evidence>
<name>A0A1I8Q9H7_STOCA</name>
<reference evidence="1" key="1">
    <citation type="submission" date="2020-05" db="UniProtKB">
        <authorList>
            <consortium name="EnsemblMetazoa"/>
        </authorList>
    </citation>
    <scope>IDENTIFICATION</scope>
    <source>
        <strain evidence="1">USDA</strain>
    </source>
</reference>
<dbReference type="Proteomes" id="UP000095300">
    <property type="component" value="Unassembled WGS sequence"/>
</dbReference>
<accession>A0A1I8Q9H7</accession>
<sequence>MGRDGIDVALVQEPWSRVNKVRGLRSRNLNLTSPQQANLSLFKRANGYRPFLYNVTLDACDFMKNLLFMATLLVFALSFEENFFSFI</sequence>
<organism evidence="1 2">
    <name type="scientific">Stomoxys calcitrans</name>
    <name type="common">Stable fly</name>
    <name type="synonym">Conops calcitrans</name>
    <dbReference type="NCBI Taxonomy" id="35570"/>
    <lineage>
        <taxon>Eukaryota</taxon>
        <taxon>Metazoa</taxon>
        <taxon>Ecdysozoa</taxon>
        <taxon>Arthropoda</taxon>
        <taxon>Hexapoda</taxon>
        <taxon>Insecta</taxon>
        <taxon>Pterygota</taxon>
        <taxon>Neoptera</taxon>
        <taxon>Endopterygota</taxon>
        <taxon>Diptera</taxon>
        <taxon>Brachycera</taxon>
        <taxon>Muscomorpha</taxon>
        <taxon>Muscoidea</taxon>
        <taxon>Muscidae</taxon>
        <taxon>Stomoxys</taxon>
    </lineage>
</organism>
<dbReference type="Pfam" id="PF06477">
    <property type="entry name" value="DUF1091"/>
    <property type="match status" value="1"/>
</dbReference>